<organism evidence="1 2">
    <name type="scientific">Haloquadratum walsbyi J07HQW1</name>
    <dbReference type="NCBI Taxonomy" id="1238424"/>
    <lineage>
        <taxon>Archaea</taxon>
        <taxon>Methanobacteriati</taxon>
        <taxon>Methanobacteriota</taxon>
        <taxon>Stenosarchaea group</taxon>
        <taxon>Halobacteria</taxon>
        <taxon>Halobacteriales</taxon>
        <taxon>Haloferacaceae</taxon>
        <taxon>Haloquadratum</taxon>
    </lineage>
</organism>
<dbReference type="PROSITE" id="PS50817">
    <property type="entry name" value="INTEIN_N_TER"/>
    <property type="match status" value="1"/>
</dbReference>
<evidence type="ECO:0000313" key="1">
    <source>
        <dbReference type="EMBL" id="ERG92594.1"/>
    </source>
</evidence>
<dbReference type="EMBL" id="KE356560">
    <property type="protein sequence ID" value="ERG92594.1"/>
    <property type="molecule type" value="Genomic_DNA"/>
</dbReference>
<dbReference type="HOGENOM" id="CLU_1484916_0_0_2"/>
<feature type="non-terminal residue" evidence="1">
    <location>
        <position position="182"/>
    </location>
</feature>
<evidence type="ECO:0000313" key="2">
    <source>
        <dbReference type="Proteomes" id="UP000030649"/>
    </source>
</evidence>
<reference evidence="1 2" key="1">
    <citation type="journal article" date="2013" name="PLoS ONE">
        <title>Assembly-driven community genomics of a hypersaline microbial ecosystem.</title>
        <authorList>
            <person name="Podell S."/>
            <person name="Ugalde J.A."/>
            <person name="Narasingarao P."/>
            <person name="Banfield J.F."/>
            <person name="Heidelberg K.B."/>
            <person name="Allen E.E."/>
        </authorList>
    </citation>
    <scope>NUCLEOTIDE SEQUENCE [LARGE SCALE GENOMIC DNA]</scope>
    <source>
        <strain evidence="2">J07HQW1</strain>
    </source>
</reference>
<dbReference type="Proteomes" id="UP000030649">
    <property type="component" value="Unassembled WGS sequence"/>
</dbReference>
<name>U1MR81_9EURY</name>
<dbReference type="Gene3D" id="2.170.16.10">
    <property type="entry name" value="Hedgehog/Intein (Hint) domain"/>
    <property type="match status" value="1"/>
</dbReference>
<gene>
    <name evidence="1" type="ORF">J07HQW1_02639</name>
</gene>
<proteinExistence type="predicted"/>
<accession>U1MR81</accession>
<dbReference type="STRING" id="1238424.J07HQW1_02639"/>
<dbReference type="AlphaFoldDB" id="U1MR81"/>
<protein>
    <submittedName>
        <fullName evidence="1">Uncharacterized protein</fullName>
    </submittedName>
</protein>
<dbReference type="GO" id="GO:0016539">
    <property type="term" value="P:intein-mediated protein splicing"/>
    <property type="evidence" value="ECO:0007669"/>
    <property type="project" value="InterPro"/>
</dbReference>
<dbReference type="InterPro" id="IPR006141">
    <property type="entry name" value="Intein_N"/>
</dbReference>
<sequence>MSGDGTWEYREVTDVVENESPHDLLSQIETDSGRVMTVTPNHKRFARLKDGECDTPQTHGWYLYLMRDIAGLCGIGITSDLRARMNVERTARCIVPIAHYDDKKEALLNEQVYSYQYEIPTGTFTSRDGAVMSSEEMKHRLYKRLDPKPKGPAEEMPVDIESLLCTNHRTDFKKSTNRGRTD</sequence>